<feature type="chain" id="PRO_5026929035" evidence="1">
    <location>
        <begin position="24"/>
        <end position="143"/>
    </location>
</feature>
<name>A0A6L8UTG3_9BACL</name>
<reference evidence="2 3" key="1">
    <citation type="submission" date="2019-12" db="EMBL/GenBank/DDBJ databases">
        <title>Paenibacillus sp. nov. sp. isolated from soil.</title>
        <authorList>
            <person name="Kim J."/>
            <person name="Jeong S.E."/>
            <person name="Jung H.S."/>
            <person name="Jeon C.O."/>
        </authorList>
    </citation>
    <scope>NUCLEOTIDE SEQUENCE [LARGE SCALE GENOMIC DNA]</scope>
    <source>
        <strain evidence="2 3">5J-6</strain>
    </source>
</reference>
<keyword evidence="1" id="KW-0732">Signal</keyword>
<dbReference type="EMBL" id="WTUZ01000010">
    <property type="protein sequence ID" value="MZQ81428.1"/>
    <property type="molecule type" value="Genomic_DNA"/>
</dbReference>
<proteinExistence type="predicted"/>
<evidence type="ECO:0000313" key="2">
    <source>
        <dbReference type="EMBL" id="MZQ81428.1"/>
    </source>
</evidence>
<evidence type="ECO:0000313" key="3">
    <source>
        <dbReference type="Proteomes" id="UP000481087"/>
    </source>
</evidence>
<accession>A0A6L8UTG3</accession>
<organism evidence="2 3">
    <name type="scientific">Paenibacillus silvestris</name>
    <dbReference type="NCBI Taxonomy" id="2606219"/>
    <lineage>
        <taxon>Bacteria</taxon>
        <taxon>Bacillati</taxon>
        <taxon>Bacillota</taxon>
        <taxon>Bacilli</taxon>
        <taxon>Bacillales</taxon>
        <taxon>Paenibacillaceae</taxon>
        <taxon>Paenibacillus</taxon>
    </lineage>
</organism>
<feature type="signal peptide" evidence="1">
    <location>
        <begin position="1"/>
        <end position="23"/>
    </location>
</feature>
<evidence type="ECO:0000256" key="1">
    <source>
        <dbReference type="SAM" id="SignalP"/>
    </source>
</evidence>
<gene>
    <name evidence="2" type="ORF">GQF01_04715</name>
</gene>
<protein>
    <submittedName>
        <fullName evidence="2">Uncharacterized protein</fullName>
    </submittedName>
</protein>
<sequence length="143" mass="15461">MRKLILSASLATLILTTAATAFAATNPDESAPPVVPSVQAQTDDSNVIGYIYEVESNGTYKKKPLTLGEFKSTRLEQTLGIYSKSISLGQMSQGQYDEISARLKTEFANWDGKTSTISYVGMDGKTYTVPPFKQWNPGDPGVG</sequence>
<dbReference type="AlphaFoldDB" id="A0A6L8UTG3"/>
<dbReference type="Proteomes" id="UP000481087">
    <property type="component" value="Unassembled WGS sequence"/>
</dbReference>
<dbReference type="RefSeq" id="WP_161405712.1">
    <property type="nucleotide sequence ID" value="NZ_WTUZ01000010.1"/>
</dbReference>
<keyword evidence="3" id="KW-1185">Reference proteome</keyword>
<comment type="caution">
    <text evidence="2">The sequence shown here is derived from an EMBL/GenBank/DDBJ whole genome shotgun (WGS) entry which is preliminary data.</text>
</comment>